<accession>A0A914Z208</accession>
<feature type="compositionally biased region" description="Basic residues" evidence="1">
    <location>
        <begin position="61"/>
        <end position="71"/>
    </location>
</feature>
<organism evidence="2 3">
    <name type="scientific">Panagrolaimus superbus</name>
    <dbReference type="NCBI Taxonomy" id="310955"/>
    <lineage>
        <taxon>Eukaryota</taxon>
        <taxon>Metazoa</taxon>
        <taxon>Ecdysozoa</taxon>
        <taxon>Nematoda</taxon>
        <taxon>Chromadorea</taxon>
        <taxon>Rhabditida</taxon>
        <taxon>Tylenchina</taxon>
        <taxon>Panagrolaimomorpha</taxon>
        <taxon>Panagrolaimoidea</taxon>
        <taxon>Panagrolaimidae</taxon>
        <taxon>Panagrolaimus</taxon>
    </lineage>
</organism>
<sequence length="475" mass="52489">MAGSNFLANVERLQADASLRTNPVRRCNTSRGRGVHEHVADRPFGKDVSTAKERATPQGRTRGRPRGRPRSRASLGAASNTTRGTLKRRVAFSEAANADDDEEELSTASESQSKLSKKTKLNKSAAKPRAKKSLRFNPTATNMDDSDDVHSENEHLFDDFDSENLEVADRFFVGKSAACVFAANDLDITAGTVSVNASVVLPVYGMSRVIYDKIEDEDVAIEKAKEYAEGTGKKYGRSDGKYIVFISKPAAPCNHDEQICALEDENVALRVRMEKQEEETAHLKIMVQQQQRMLDRILAGQNPGVHLQGPEGDAASLSASNQTASTGDRNPVSSSTSSNTNITLTLQSLTDAPKWEFIDEQSVAVLYRQHSDPKAFIRALYKSVFTDYDTFLQVLPPAKSVDVIKICMLFLSAVNETTQKNVFGQFHTEWRYQKKLLRNKIIAPQSATAVAMIDKAIPLRKEGALYVPDEDHGQF</sequence>
<reference evidence="3" key="1">
    <citation type="submission" date="2022-11" db="UniProtKB">
        <authorList>
            <consortium name="WormBaseParasite"/>
        </authorList>
    </citation>
    <scope>IDENTIFICATION</scope>
</reference>
<dbReference type="AlphaFoldDB" id="A0A914Z208"/>
<keyword evidence="2" id="KW-1185">Reference proteome</keyword>
<evidence type="ECO:0000256" key="1">
    <source>
        <dbReference type="SAM" id="MobiDB-lite"/>
    </source>
</evidence>
<dbReference type="WBParaSite" id="PSU_v2.g6738.t1">
    <property type="protein sequence ID" value="PSU_v2.g6738.t1"/>
    <property type="gene ID" value="PSU_v2.g6738"/>
</dbReference>
<feature type="region of interest" description="Disordered" evidence="1">
    <location>
        <begin position="302"/>
        <end position="339"/>
    </location>
</feature>
<dbReference type="Proteomes" id="UP000887577">
    <property type="component" value="Unplaced"/>
</dbReference>
<name>A0A914Z208_9BILA</name>
<feature type="compositionally biased region" description="Basic and acidic residues" evidence="1">
    <location>
        <begin position="34"/>
        <end position="55"/>
    </location>
</feature>
<protein>
    <submittedName>
        <fullName evidence="3">Uncharacterized protein</fullName>
    </submittedName>
</protein>
<evidence type="ECO:0000313" key="3">
    <source>
        <dbReference type="WBParaSite" id="PSU_v2.g6738.t1"/>
    </source>
</evidence>
<proteinExistence type="predicted"/>
<evidence type="ECO:0000313" key="2">
    <source>
        <dbReference type="Proteomes" id="UP000887577"/>
    </source>
</evidence>
<feature type="region of interest" description="Disordered" evidence="1">
    <location>
        <begin position="21"/>
        <end position="150"/>
    </location>
</feature>
<feature type="compositionally biased region" description="Polar residues" evidence="1">
    <location>
        <begin position="317"/>
        <end position="332"/>
    </location>
</feature>
<feature type="compositionally biased region" description="Basic residues" evidence="1">
    <location>
        <begin position="115"/>
        <end position="134"/>
    </location>
</feature>